<evidence type="ECO:0000256" key="4">
    <source>
        <dbReference type="ARBA" id="ARBA00023136"/>
    </source>
</evidence>
<feature type="domain" description="G-protein coupled receptors family 1 profile" evidence="6">
    <location>
        <begin position="47"/>
        <end position="255"/>
    </location>
</feature>
<dbReference type="Pfam" id="PF00001">
    <property type="entry name" value="7tm_1"/>
    <property type="match status" value="1"/>
</dbReference>
<reference evidence="9" key="1">
    <citation type="submission" date="2012-12" db="EMBL/GenBank/DDBJ databases">
        <authorList>
            <person name="Hellsten U."/>
            <person name="Grimwood J."/>
            <person name="Chapman J.A."/>
            <person name="Shapiro H."/>
            <person name="Aerts A."/>
            <person name="Otillar R.P."/>
            <person name="Terry A.Y."/>
            <person name="Boore J.L."/>
            <person name="Simakov O."/>
            <person name="Marletaz F."/>
            <person name="Cho S.-J."/>
            <person name="Edsinger-Gonzales E."/>
            <person name="Havlak P."/>
            <person name="Kuo D.-H."/>
            <person name="Larsson T."/>
            <person name="Lv J."/>
            <person name="Arendt D."/>
            <person name="Savage R."/>
            <person name="Osoegawa K."/>
            <person name="de Jong P."/>
            <person name="Lindberg D.R."/>
            <person name="Seaver E.C."/>
            <person name="Weisblat D.A."/>
            <person name="Putnam N.H."/>
            <person name="Grigoriev I.V."/>
            <person name="Rokhsar D.S."/>
        </authorList>
    </citation>
    <scope>NUCLEOTIDE SEQUENCE</scope>
</reference>
<evidence type="ECO:0000256" key="2">
    <source>
        <dbReference type="ARBA" id="ARBA00022692"/>
    </source>
</evidence>
<evidence type="ECO:0000256" key="3">
    <source>
        <dbReference type="ARBA" id="ARBA00022989"/>
    </source>
</evidence>
<name>T1FFM0_HELRO</name>
<reference evidence="7 9" key="2">
    <citation type="journal article" date="2013" name="Nature">
        <title>Insights into bilaterian evolution from three spiralian genomes.</title>
        <authorList>
            <person name="Simakov O."/>
            <person name="Marletaz F."/>
            <person name="Cho S.J."/>
            <person name="Edsinger-Gonzales E."/>
            <person name="Havlak P."/>
            <person name="Hellsten U."/>
            <person name="Kuo D.H."/>
            <person name="Larsson T."/>
            <person name="Lv J."/>
            <person name="Arendt D."/>
            <person name="Savage R."/>
            <person name="Osoegawa K."/>
            <person name="de Jong P."/>
            <person name="Grimwood J."/>
            <person name="Chapman J.A."/>
            <person name="Shapiro H."/>
            <person name="Aerts A."/>
            <person name="Otillar R.P."/>
            <person name="Terry A.Y."/>
            <person name="Boore J.L."/>
            <person name="Grigoriev I.V."/>
            <person name="Lindberg D.R."/>
            <person name="Seaver E.C."/>
            <person name="Weisblat D.A."/>
            <person name="Putnam N.H."/>
            <person name="Rokhsar D.S."/>
        </authorList>
    </citation>
    <scope>NUCLEOTIDE SEQUENCE</scope>
</reference>
<accession>T1FFM0</accession>
<dbReference type="PANTHER" id="PTHR46641">
    <property type="entry name" value="FMRFAMIDE RECEPTOR-RELATED"/>
    <property type="match status" value="1"/>
</dbReference>
<keyword evidence="4 5" id="KW-0472">Membrane</keyword>
<keyword evidence="2 5" id="KW-0812">Transmembrane</keyword>
<dbReference type="InterPro" id="IPR052954">
    <property type="entry name" value="GPCR-Ligand_Int"/>
</dbReference>
<proteinExistence type="predicted"/>
<dbReference type="RefSeq" id="XP_009027811.1">
    <property type="nucleotide sequence ID" value="XM_009029563.1"/>
</dbReference>
<dbReference type="AlphaFoldDB" id="T1FFM0"/>
<sequence>MYLKANITMFDYAGDALANATNYNNKLIVYEIIKYIELSFGLFGCLGNITSLAVLTCNKVRRNVDSQENVVYYGLLAITISDLLFCSTILPKVGIKPSQTVYKSCTNFEALYNLYGSSLLGTFTMWSVWFIVVTSAMRYIGICHPLKARYLISKKKIVTVLIVVTVSCSILNSPSFFIFSMNDYCEIDVGYFFPGSLKGKIFIYVKFIFCTVVPFIMLIFFNTRLLIALRKSEKFRKKSSPYSSNCTTATRKKLLLKHSRILENLSKKYFKTAALNNNDPSILFSKNEPPPVNIMSSDADENENDPTQKNVKFVKNEMNGVITSDLEVGTSENANPVCFGITELDVITTVNQLSTTATTTATSSTNSAAADNNILKVDLAEVRKKLKTEEGARCCFKRLNWLPTCSCNLSKPINRNSSNRLTVILITMTCFYILFIFPCEILDLDYSQIFKLNVAENFSFNENSDFSDYTDNSTMNADEFVNPEKEFSFDHYSLTPHAIADLLYVIIFSSNFFFYSILNVHFRQTLKVILGECVPYFKTKNQQVLHRFDKKSCWNAKKLDASENSEHFSSLHATERTNVQIMNEIVNSDIELTLICENVILGFF</sequence>
<protein>
    <recommendedName>
        <fullName evidence="6">G-protein coupled receptors family 1 profile domain-containing protein</fullName>
    </recommendedName>
</protein>
<feature type="transmembrane region" description="Helical" evidence="5">
    <location>
        <begin position="498"/>
        <end position="518"/>
    </location>
</feature>
<feature type="transmembrane region" description="Helical" evidence="5">
    <location>
        <begin position="32"/>
        <end position="58"/>
    </location>
</feature>
<dbReference type="EMBL" id="KB097572">
    <property type="protein sequence ID" value="ESN94074.1"/>
    <property type="molecule type" value="Genomic_DNA"/>
</dbReference>
<organism evidence="8 9">
    <name type="scientific">Helobdella robusta</name>
    <name type="common">Californian leech</name>
    <dbReference type="NCBI Taxonomy" id="6412"/>
    <lineage>
        <taxon>Eukaryota</taxon>
        <taxon>Metazoa</taxon>
        <taxon>Spiralia</taxon>
        <taxon>Lophotrochozoa</taxon>
        <taxon>Annelida</taxon>
        <taxon>Clitellata</taxon>
        <taxon>Hirudinea</taxon>
        <taxon>Rhynchobdellida</taxon>
        <taxon>Glossiphoniidae</taxon>
        <taxon>Helobdella</taxon>
    </lineage>
</organism>
<dbReference type="OrthoDB" id="6326563at2759"/>
<keyword evidence="9" id="KW-1185">Reference proteome</keyword>
<dbReference type="InterPro" id="IPR000276">
    <property type="entry name" value="GPCR_Rhodpsn"/>
</dbReference>
<evidence type="ECO:0000313" key="7">
    <source>
        <dbReference type="EMBL" id="ESN94074.1"/>
    </source>
</evidence>
<feature type="transmembrane region" description="Helical" evidence="5">
    <location>
        <begin position="110"/>
        <end position="136"/>
    </location>
</feature>
<dbReference type="eggNOG" id="KOG3656">
    <property type="taxonomic scope" value="Eukaryota"/>
</dbReference>
<evidence type="ECO:0000256" key="1">
    <source>
        <dbReference type="ARBA" id="ARBA00004370"/>
    </source>
</evidence>
<dbReference type="SUPFAM" id="SSF81321">
    <property type="entry name" value="Family A G protein-coupled receptor-like"/>
    <property type="match status" value="1"/>
</dbReference>
<dbReference type="PROSITE" id="PS50262">
    <property type="entry name" value="G_PROTEIN_RECEP_F1_2"/>
    <property type="match status" value="1"/>
</dbReference>
<dbReference type="Gene3D" id="1.20.1070.10">
    <property type="entry name" value="Rhodopsin 7-helix transmembrane proteins"/>
    <property type="match status" value="2"/>
</dbReference>
<evidence type="ECO:0000256" key="5">
    <source>
        <dbReference type="SAM" id="Phobius"/>
    </source>
</evidence>
<feature type="transmembrane region" description="Helical" evidence="5">
    <location>
        <begin position="201"/>
        <end position="227"/>
    </location>
</feature>
<dbReference type="EnsemblMetazoa" id="HelroT180242">
    <property type="protein sequence ID" value="HelroP180242"/>
    <property type="gene ID" value="HelroG180242"/>
</dbReference>
<evidence type="ECO:0000313" key="8">
    <source>
        <dbReference type="EnsemblMetazoa" id="HelroP180242"/>
    </source>
</evidence>
<dbReference type="Proteomes" id="UP000015101">
    <property type="component" value="Unassembled WGS sequence"/>
</dbReference>
<evidence type="ECO:0000313" key="9">
    <source>
        <dbReference type="Proteomes" id="UP000015101"/>
    </source>
</evidence>
<dbReference type="KEGG" id="hro:HELRODRAFT_180242"/>
<dbReference type="HOGENOM" id="CLU_452195_0_0_1"/>
<dbReference type="InterPro" id="IPR017452">
    <property type="entry name" value="GPCR_Rhodpsn_7TM"/>
</dbReference>
<gene>
    <name evidence="8" type="primary">20207619</name>
    <name evidence="7" type="ORF">HELRODRAFT_180242</name>
</gene>
<dbReference type="GeneID" id="20207619"/>
<reference evidence="8" key="3">
    <citation type="submission" date="2015-06" db="UniProtKB">
        <authorList>
            <consortium name="EnsemblMetazoa"/>
        </authorList>
    </citation>
    <scope>IDENTIFICATION</scope>
</reference>
<comment type="subcellular location">
    <subcellularLocation>
        <location evidence="1">Membrane</location>
    </subcellularLocation>
</comment>
<feature type="transmembrane region" description="Helical" evidence="5">
    <location>
        <begin position="421"/>
        <end position="438"/>
    </location>
</feature>
<dbReference type="CTD" id="20207619"/>
<dbReference type="InParanoid" id="T1FFM0"/>
<feature type="transmembrane region" description="Helical" evidence="5">
    <location>
        <begin position="157"/>
        <end position="181"/>
    </location>
</feature>
<dbReference type="GO" id="GO:0016020">
    <property type="term" value="C:membrane"/>
    <property type="evidence" value="ECO:0007669"/>
    <property type="project" value="UniProtKB-SubCell"/>
</dbReference>
<dbReference type="PANTHER" id="PTHR46641:SF2">
    <property type="entry name" value="FMRFAMIDE RECEPTOR"/>
    <property type="match status" value="1"/>
</dbReference>
<feature type="transmembrane region" description="Helical" evidence="5">
    <location>
        <begin position="70"/>
        <end position="90"/>
    </location>
</feature>
<dbReference type="EMBL" id="AMQM01007132">
    <property type="status" value="NOT_ANNOTATED_CDS"/>
    <property type="molecule type" value="Genomic_DNA"/>
</dbReference>
<evidence type="ECO:0000259" key="6">
    <source>
        <dbReference type="PROSITE" id="PS50262"/>
    </source>
</evidence>
<keyword evidence="3 5" id="KW-1133">Transmembrane helix</keyword>
<dbReference type="GO" id="GO:0004930">
    <property type="term" value="F:G protein-coupled receptor activity"/>
    <property type="evidence" value="ECO:0007669"/>
    <property type="project" value="InterPro"/>
</dbReference>